<evidence type="ECO:0000256" key="8">
    <source>
        <dbReference type="ARBA" id="ARBA00023288"/>
    </source>
</evidence>
<evidence type="ECO:0000256" key="2">
    <source>
        <dbReference type="ARBA" id="ARBA00022475"/>
    </source>
</evidence>
<dbReference type="PANTHER" id="PTHR47613:SF1">
    <property type="entry name" value="SPERM ACROSOME MEMBRANE-ASSOCIATED PROTEIN 4"/>
    <property type="match status" value="1"/>
</dbReference>
<keyword evidence="2" id="KW-1003">Cell membrane</keyword>
<evidence type="ECO:0000313" key="12">
    <source>
        <dbReference type="EMBL" id="KAG5843062.1"/>
    </source>
</evidence>
<evidence type="ECO:0000259" key="11">
    <source>
        <dbReference type="Pfam" id="PF00021"/>
    </source>
</evidence>
<comment type="similarity">
    <text evidence="9">Belongs to the SPACA4/bouncer family.</text>
</comment>
<dbReference type="InterPro" id="IPR046354">
    <property type="entry name" value="SPACA4/Bouncer"/>
</dbReference>
<reference evidence="12" key="1">
    <citation type="submission" date="2021-01" db="EMBL/GenBank/DDBJ databases">
        <title>A chromosome-scale assembly of European eel, Anguilla anguilla.</title>
        <authorList>
            <person name="Henkel C."/>
            <person name="Jong-Raadsen S.A."/>
            <person name="Dufour S."/>
            <person name="Weltzien F.-A."/>
            <person name="Palstra A.P."/>
            <person name="Pelster B."/>
            <person name="Spaink H.P."/>
            <person name="Van Den Thillart G.E."/>
            <person name="Jansen H."/>
            <person name="Zahm M."/>
            <person name="Klopp C."/>
            <person name="Cedric C."/>
            <person name="Louis A."/>
            <person name="Berthelot C."/>
            <person name="Parey E."/>
            <person name="Roest Crollius H."/>
            <person name="Montfort J."/>
            <person name="Robinson-Rechavi M."/>
            <person name="Bucao C."/>
            <person name="Bouchez O."/>
            <person name="Gislard M."/>
            <person name="Lluch J."/>
            <person name="Milhes M."/>
            <person name="Lampietro C."/>
            <person name="Lopez Roques C."/>
            <person name="Donnadieu C."/>
            <person name="Braasch I."/>
            <person name="Desvignes T."/>
            <person name="Postlethwait J."/>
            <person name="Bobe J."/>
            <person name="Guiguen Y."/>
            <person name="Dirks R."/>
        </authorList>
    </citation>
    <scope>NUCLEOTIDE SEQUENCE</scope>
    <source>
        <strain evidence="12">Tag_6206</strain>
        <tissue evidence="12">Liver</tissue>
    </source>
</reference>
<dbReference type="InterPro" id="IPR045860">
    <property type="entry name" value="Snake_toxin-like_sf"/>
</dbReference>
<dbReference type="PANTHER" id="PTHR47613">
    <property type="entry name" value="SPERM ACROSOME MEMBRANE-ASSOCIATED PROTEIN 4"/>
    <property type="match status" value="1"/>
</dbReference>
<dbReference type="CDD" id="cd00117">
    <property type="entry name" value="TFP"/>
    <property type="match status" value="1"/>
</dbReference>
<keyword evidence="5" id="KW-0472">Membrane</keyword>
<evidence type="ECO:0000256" key="10">
    <source>
        <dbReference type="SAM" id="SignalP"/>
    </source>
</evidence>
<feature type="signal peptide" evidence="10">
    <location>
        <begin position="1"/>
        <end position="24"/>
    </location>
</feature>
<evidence type="ECO:0000256" key="6">
    <source>
        <dbReference type="ARBA" id="ARBA00023157"/>
    </source>
</evidence>
<dbReference type="SUPFAM" id="SSF57302">
    <property type="entry name" value="Snake toxin-like"/>
    <property type="match status" value="1"/>
</dbReference>
<gene>
    <name evidence="12" type="ORF">ANANG_G00184500</name>
</gene>
<dbReference type="AlphaFoldDB" id="A0A9D3M5V5"/>
<organism evidence="12 13">
    <name type="scientific">Anguilla anguilla</name>
    <name type="common">European freshwater eel</name>
    <name type="synonym">Muraena anguilla</name>
    <dbReference type="NCBI Taxonomy" id="7936"/>
    <lineage>
        <taxon>Eukaryota</taxon>
        <taxon>Metazoa</taxon>
        <taxon>Chordata</taxon>
        <taxon>Craniata</taxon>
        <taxon>Vertebrata</taxon>
        <taxon>Euteleostomi</taxon>
        <taxon>Actinopterygii</taxon>
        <taxon>Neopterygii</taxon>
        <taxon>Teleostei</taxon>
        <taxon>Anguilliformes</taxon>
        <taxon>Anguillidae</taxon>
        <taxon>Anguilla</taxon>
    </lineage>
</organism>
<dbReference type="Proteomes" id="UP001044222">
    <property type="component" value="Chromosome 9"/>
</dbReference>
<feature type="chain" id="PRO_5038366244" description="UPAR/Ly6 domain-containing protein" evidence="10">
    <location>
        <begin position="25"/>
        <end position="137"/>
    </location>
</feature>
<keyword evidence="4 10" id="KW-0732">Signal</keyword>
<dbReference type="GO" id="GO:0005886">
    <property type="term" value="C:plasma membrane"/>
    <property type="evidence" value="ECO:0007669"/>
    <property type="project" value="UniProtKB-SubCell"/>
</dbReference>
<evidence type="ECO:0000256" key="5">
    <source>
        <dbReference type="ARBA" id="ARBA00023136"/>
    </source>
</evidence>
<keyword evidence="6" id="KW-1015">Disulfide bond</keyword>
<evidence type="ECO:0000256" key="4">
    <source>
        <dbReference type="ARBA" id="ARBA00022729"/>
    </source>
</evidence>
<keyword evidence="7" id="KW-0325">Glycoprotein</keyword>
<comment type="subcellular location">
    <subcellularLocation>
        <location evidence="1">Cell membrane</location>
        <topology evidence="1">Lipid-anchor</topology>
        <topology evidence="1">GPI-anchor</topology>
    </subcellularLocation>
</comment>
<dbReference type="Gene3D" id="2.10.60.10">
    <property type="entry name" value="CD59"/>
    <property type="match status" value="1"/>
</dbReference>
<comment type="caution">
    <text evidence="12">The sequence shown here is derived from an EMBL/GenBank/DDBJ whole genome shotgun (WGS) entry which is preliminary data.</text>
</comment>
<dbReference type="GO" id="GO:0098552">
    <property type="term" value="C:side of membrane"/>
    <property type="evidence" value="ECO:0007669"/>
    <property type="project" value="UniProtKB-KW"/>
</dbReference>
<evidence type="ECO:0000256" key="9">
    <source>
        <dbReference type="ARBA" id="ARBA00029446"/>
    </source>
</evidence>
<evidence type="ECO:0000313" key="13">
    <source>
        <dbReference type="Proteomes" id="UP001044222"/>
    </source>
</evidence>
<dbReference type="Pfam" id="PF00021">
    <property type="entry name" value="UPAR_LY6"/>
    <property type="match status" value="1"/>
</dbReference>
<evidence type="ECO:0000256" key="3">
    <source>
        <dbReference type="ARBA" id="ARBA00022622"/>
    </source>
</evidence>
<sequence>MSKILFGIFAVATCFLLGGKLAEALTCNKCTIGLFGRCLIPDTVTCNTTQTNCFTGKASFSGVPGLLGFNTQGCMESTGCNSTTNGTILGAKYEVVRTCCATDKCNPVVSGAGSVQMSLTAAATAALVACVWSSWQY</sequence>
<proteinExistence type="inferred from homology"/>
<keyword evidence="3" id="KW-0336">GPI-anchor</keyword>
<dbReference type="GO" id="GO:0035036">
    <property type="term" value="P:sperm-egg recognition"/>
    <property type="evidence" value="ECO:0007669"/>
    <property type="project" value="TreeGrafter"/>
</dbReference>
<dbReference type="EMBL" id="JAFIRN010000009">
    <property type="protein sequence ID" value="KAG5843062.1"/>
    <property type="molecule type" value="Genomic_DNA"/>
</dbReference>
<dbReference type="InterPro" id="IPR016054">
    <property type="entry name" value="LY6_UPA_recep-like"/>
</dbReference>
<keyword evidence="8" id="KW-0449">Lipoprotein</keyword>
<evidence type="ECO:0000256" key="1">
    <source>
        <dbReference type="ARBA" id="ARBA00004609"/>
    </source>
</evidence>
<name>A0A9D3M5V5_ANGAN</name>
<evidence type="ECO:0000256" key="7">
    <source>
        <dbReference type="ARBA" id="ARBA00023180"/>
    </source>
</evidence>
<keyword evidence="13" id="KW-1185">Reference proteome</keyword>
<feature type="domain" description="UPAR/Ly6" evidence="11">
    <location>
        <begin position="24"/>
        <end position="106"/>
    </location>
</feature>
<protein>
    <recommendedName>
        <fullName evidence="11">UPAR/Ly6 domain-containing protein</fullName>
    </recommendedName>
</protein>
<accession>A0A9D3M5V5</accession>